<dbReference type="AlphaFoldDB" id="A0A8H6RQF3"/>
<organism evidence="3 4">
    <name type="scientific">Pseudocercospora fuligena</name>
    <dbReference type="NCBI Taxonomy" id="685502"/>
    <lineage>
        <taxon>Eukaryota</taxon>
        <taxon>Fungi</taxon>
        <taxon>Dikarya</taxon>
        <taxon>Ascomycota</taxon>
        <taxon>Pezizomycotina</taxon>
        <taxon>Dothideomycetes</taxon>
        <taxon>Dothideomycetidae</taxon>
        <taxon>Mycosphaerellales</taxon>
        <taxon>Mycosphaerellaceae</taxon>
        <taxon>Pseudocercospora</taxon>
    </lineage>
</organism>
<evidence type="ECO:0000256" key="2">
    <source>
        <dbReference type="SAM" id="MobiDB-lite"/>
    </source>
</evidence>
<feature type="coiled-coil region" evidence="1">
    <location>
        <begin position="192"/>
        <end position="219"/>
    </location>
</feature>
<gene>
    <name evidence="3" type="ORF">HII31_03345</name>
</gene>
<proteinExistence type="predicted"/>
<comment type="caution">
    <text evidence="3">The sequence shown here is derived from an EMBL/GenBank/DDBJ whole genome shotgun (WGS) entry which is preliminary data.</text>
</comment>
<feature type="region of interest" description="Disordered" evidence="2">
    <location>
        <begin position="338"/>
        <end position="363"/>
    </location>
</feature>
<keyword evidence="4" id="KW-1185">Reference proteome</keyword>
<dbReference type="EMBL" id="JABCIY010000040">
    <property type="protein sequence ID" value="KAF7195453.1"/>
    <property type="molecule type" value="Genomic_DNA"/>
</dbReference>
<evidence type="ECO:0000313" key="3">
    <source>
        <dbReference type="EMBL" id="KAF7195453.1"/>
    </source>
</evidence>
<protein>
    <submittedName>
        <fullName evidence="3">Uncharacterized protein</fullName>
    </submittedName>
</protein>
<reference evidence="3" key="1">
    <citation type="submission" date="2020-04" db="EMBL/GenBank/DDBJ databases">
        <title>Draft genome resource of the tomato pathogen Pseudocercospora fuligena.</title>
        <authorList>
            <person name="Zaccaron A."/>
        </authorList>
    </citation>
    <scope>NUCLEOTIDE SEQUENCE</scope>
    <source>
        <strain evidence="3">PF001</strain>
    </source>
</reference>
<dbReference type="Proteomes" id="UP000660729">
    <property type="component" value="Unassembled WGS sequence"/>
</dbReference>
<evidence type="ECO:0000313" key="4">
    <source>
        <dbReference type="Proteomes" id="UP000660729"/>
    </source>
</evidence>
<sequence>MYLRNPSLPGPLALKMPLKSNNYTVNTYYLHRQRGIEIGDEDRIGVPEAFRGLYSQITSLISRLQGVSFEGTVSSYAGRSALNELTSCQTTLRELKRALAEADLSLERASLIQAQHLIISPTDGILILDSLQSALTTEVIRGRSEHQGQATVMHLLRRLQAQGLIWKTQLRILVCEHDLDAHKESLTLDEQVAKVLGDNQNLQDRLTAMEDRLNELSEGASIRLPVSMPPKSRAVSIVSREPAKTARSVNSKARTFERILAKTKVYRRNEQRSEVFSMQSSAGRSYAWSEFSISDASTLSVIALPIKISELASGELYRSKRPMAAVDIDLEMDHQSLMEDSDNSDSESRPHRGKHLEPIRPRDHIEQALLEQSRMD</sequence>
<name>A0A8H6RQF3_9PEZI</name>
<evidence type="ECO:0000256" key="1">
    <source>
        <dbReference type="SAM" id="Coils"/>
    </source>
</evidence>
<keyword evidence="1" id="KW-0175">Coiled coil</keyword>
<accession>A0A8H6RQF3</accession>
<dbReference type="OrthoDB" id="19923at2759"/>
<feature type="compositionally biased region" description="Basic and acidic residues" evidence="2">
    <location>
        <begin position="346"/>
        <end position="363"/>
    </location>
</feature>